<dbReference type="SMART" id="SM00448">
    <property type="entry name" value="REC"/>
    <property type="match status" value="1"/>
</dbReference>
<feature type="domain" description="HTH luxR-type" evidence="6">
    <location>
        <begin position="153"/>
        <end position="218"/>
    </location>
</feature>
<dbReference type="SUPFAM" id="SSF52172">
    <property type="entry name" value="CheY-like"/>
    <property type="match status" value="1"/>
</dbReference>
<sequence>MTIRVLLADDQPLLLSALATILNSQPDIEVAATCADGHAAVSAIRSEPIDIAILDIRMPVLDGIGALQEIRRIAPQVRVLMLTTFNVPDLIERALAAGAHGFLLKDAEPEVLLSAVRSVYRGESVLSSGVTGHVIEAWRRKLNNPAQPLAAEVQQGLSLLTPREAEILTLIAQGKTNPEIAKQLVISGTTVKTHVSHLLSKLHCRDRIALVILAREAGLHSE</sequence>
<dbReference type="InterPro" id="IPR058245">
    <property type="entry name" value="NreC/VraR/RcsB-like_REC"/>
</dbReference>
<dbReference type="InterPro" id="IPR001789">
    <property type="entry name" value="Sig_transdc_resp-reg_receiver"/>
</dbReference>
<gene>
    <name evidence="8" type="ORF">FRX94_04265</name>
</gene>
<evidence type="ECO:0000256" key="4">
    <source>
        <dbReference type="ARBA" id="ARBA00023163"/>
    </source>
</evidence>
<dbReference type="SMART" id="SM00421">
    <property type="entry name" value="HTH_LUXR"/>
    <property type="match status" value="1"/>
</dbReference>
<feature type="domain" description="Response regulatory" evidence="7">
    <location>
        <begin position="4"/>
        <end position="120"/>
    </location>
</feature>
<keyword evidence="9" id="KW-1185">Reference proteome</keyword>
<evidence type="ECO:0000313" key="9">
    <source>
        <dbReference type="Proteomes" id="UP000320791"/>
    </source>
</evidence>
<dbReference type="InterPro" id="IPR000792">
    <property type="entry name" value="Tscrpt_reg_LuxR_C"/>
</dbReference>
<keyword evidence="1 5" id="KW-0597">Phosphoprotein</keyword>
<dbReference type="Gene3D" id="3.40.50.2300">
    <property type="match status" value="1"/>
</dbReference>
<dbReference type="PROSITE" id="PS50043">
    <property type="entry name" value="HTH_LUXR_2"/>
    <property type="match status" value="1"/>
</dbReference>
<dbReference type="InterPro" id="IPR011006">
    <property type="entry name" value="CheY-like_superfamily"/>
</dbReference>
<dbReference type="SUPFAM" id="SSF46894">
    <property type="entry name" value="C-terminal effector domain of the bipartite response regulators"/>
    <property type="match status" value="1"/>
</dbReference>
<evidence type="ECO:0000256" key="2">
    <source>
        <dbReference type="ARBA" id="ARBA00023015"/>
    </source>
</evidence>
<evidence type="ECO:0000259" key="6">
    <source>
        <dbReference type="PROSITE" id="PS50043"/>
    </source>
</evidence>
<dbReference type="PROSITE" id="PS50110">
    <property type="entry name" value="RESPONSE_REGULATORY"/>
    <property type="match status" value="1"/>
</dbReference>
<evidence type="ECO:0000256" key="1">
    <source>
        <dbReference type="ARBA" id="ARBA00022553"/>
    </source>
</evidence>
<dbReference type="OrthoDB" id="9808843at2"/>
<dbReference type="PANTHER" id="PTHR43214">
    <property type="entry name" value="TWO-COMPONENT RESPONSE REGULATOR"/>
    <property type="match status" value="1"/>
</dbReference>
<dbReference type="PANTHER" id="PTHR43214:SF24">
    <property type="entry name" value="TRANSCRIPTIONAL REGULATORY PROTEIN NARL-RELATED"/>
    <property type="match status" value="1"/>
</dbReference>
<dbReference type="Pfam" id="PF00072">
    <property type="entry name" value="Response_reg"/>
    <property type="match status" value="1"/>
</dbReference>
<dbReference type="InterPro" id="IPR016032">
    <property type="entry name" value="Sig_transdc_resp-reg_C-effctor"/>
</dbReference>
<dbReference type="PRINTS" id="PR00038">
    <property type="entry name" value="HTHLUXR"/>
</dbReference>
<dbReference type="GO" id="GO:0003677">
    <property type="term" value="F:DNA binding"/>
    <property type="evidence" value="ECO:0007669"/>
    <property type="project" value="UniProtKB-KW"/>
</dbReference>
<evidence type="ECO:0000256" key="3">
    <source>
        <dbReference type="ARBA" id="ARBA00023125"/>
    </source>
</evidence>
<dbReference type="PROSITE" id="PS00622">
    <property type="entry name" value="HTH_LUXR_1"/>
    <property type="match status" value="1"/>
</dbReference>
<dbReference type="AlphaFoldDB" id="A0A5C5UMA8"/>
<comment type="caution">
    <text evidence="8">The sequence shown here is derived from an EMBL/GenBank/DDBJ whole genome shotgun (WGS) entry which is preliminary data.</text>
</comment>
<dbReference type="Proteomes" id="UP000320791">
    <property type="component" value="Unassembled WGS sequence"/>
</dbReference>
<proteinExistence type="predicted"/>
<feature type="modified residue" description="4-aspartylphosphate" evidence="5">
    <location>
        <position position="55"/>
    </location>
</feature>
<dbReference type="RefSeq" id="WP_146323886.1">
    <property type="nucleotide sequence ID" value="NZ_BAABLR010000005.1"/>
</dbReference>
<evidence type="ECO:0000256" key="5">
    <source>
        <dbReference type="PROSITE-ProRule" id="PRU00169"/>
    </source>
</evidence>
<dbReference type="Pfam" id="PF00196">
    <property type="entry name" value="GerE"/>
    <property type="match status" value="1"/>
</dbReference>
<accession>A0A5C5UMA8</accession>
<protein>
    <submittedName>
        <fullName evidence="8">Response regulator transcription factor</fullName>
    </submittedName>
</protein>
<dbReference type="CDD" id="cd06170">
    <property type="entry name" value="LuxR_C_like"/>
    <property type="match status" value="1"/>
</dbReference>
<dbReference type="EMBL" id="VOHM01000006">
    <property type="protein sequence ID" value="TWT26822.1"/>
    <property type="molecule type" value="Genomic_DNA"/>
</dbReference>
<evidence type="ECO:0000313" key="8">
    <source>
        <dbReference type="EMBL" id="TWT26822.1"/>
    </source>
</evidence>
<dbReference type="GO" id="GO:0006355">
    <property type="term" value="P:regulation of DNA-templated transcription"/>
    <property type="evidence" value="ECO:0007669"/>
    <property type="project" value="InterPro"/>
</dbReference>
<keyword evidence="2" id="KW-0805">Transcription regulation</keyword>
<name>A0A5C5UMA8_9CORY</name>
<keyword evidence="3" id="KW-0238">DNA-binding</keyword>
<dbReference type="InterPro" id="IPR039420">
    <property type="entry name" value="WalR-like"/>
</dbReference>
<dbReference type="GO" id="GO:0000160">
    <property type="term" value="P:phosphorelay signal transduction system"/>
    <property type="evidence" value="ECO:0007669"/>
    <property type="project" value="InterPro"/>
</dbReference>
<keyword evidence="4" id="KW-0804">Transcription</keyword>
<reference evidence="8 9" key="1">
    <citation type="submission" date="2019-08" db="EMBL/GenBank/DDBJ databases">
        <authorList>
            <person name="Lei W."/>
        </authorList>
    </citation>
    <scope>NUCLEOTIDE SEQUENCE [LARGE SCALE GENOMIC DNA]</scope>
    <source>
        <strain evidence="8 9">CCUG 58627</strain>
    </source>
</reference>
<organism evidence="8 9">
    <name type="scientific">Corynebacterium canis</name>
    <dbReference type="NCBI Taxonomy" id="679663"/>
    <lineage>
        <taxon>Bacteria</taxon>
        <taxon>Bacillati</taxon>
        <taxon>Actinomycetota</taxon>
        <taxon>Actinomycetes</taxon>
        <taxon>Mycobacteriales</taxon>
        <taxon>Corynebacteriaceae</taxon>
        <taxon>Corynebacterium</taxon>
    </lineage>
</organism>
<evidence type="ECO:0000259" key="7">
    <source>
        <dbReference type="PROSITE" id="PS50110"/>
    </source>
</evidence>
<dbReference type="CDD" id="cd17535">
    <property type="entry name" value="REC_NarL-like"/>
    <property type="match status" value="1"/>
</dbReference>